<dbReference type="Proteomes" id="UP000216478">
    <property type="component" value="Unassembled WGS sequence"/>
</dbReference>
<proteinExistence type="predicted"/>
<dbReference type="AlphaFoldDB" id="A0A256GE42"/>
<accession>A0A256GE42</accession>
<protein>
    <submittedName>
        <fullName evidence="1">Uncharacterized protein</fullName>
    </submittedName>
</protein>
<gene>
    <name evidence="1" type="ORF">CEV33_4630</name>
</gene>
<evidence type="ECO:0000313" key="1">
    <source>
        <dbReference type="EMBL" id="OYR24891.1"/>
    </source>
</evidence>
<keyword evidence="2" id="KW-1185">Reference proteome</keyword>
<organism evidence="1 2">
    <name type="scientific">Brucella grignonensis</name>
    <dbReference type="NCBI Taxonomy" id="94627"/>
    <lineage>
        <taxon>Bacteria</taxon>
        <taxon>Pseudomonadati</taxon>
        <taxon>Pseudomonadota</taxon>
        <taxon>Alphaproteobacteria</taxon>
        <taxon>Hyphomicrobiales</taxon>
        <taxon>Brucellaceae</taxon>
        <taxon>Brucella/Ochrobactrum group</taxon>
        <taxon>Brucella</taxon>
    </lineage>
</organism>
<evidence type="ECO:0000313" key="2">
    <source>
        <dbReference type="Proteomes" id="UP000216478"/>
    </source>
</evidence>
<comment type="caution">
    <text evidence="1">The sequence shown here is derived from an EMBL/GenBank/DDBJ whole genome shotgun (WGS) entry which is preliminary data.</text>
</comment>
<sequence>MRLLIVVCHAWIPFLECRSQRAIEGLCSGLQQQMRASLAPLHLLLFGEALADDGVDGGLDEGKGYPLSGSVALAVIDQAGIVGSDVRLEFADRRQEFPHVLIIGLTHSASQYRSLISSRARCLLPCQRYHLILLSASSMSRPA</sequence>
<name>A0A256GE42_9HYPH</name>
<reference evidence="1 2" key="1">
    <citation type="submission" date="2017-07" db="EMBL/GenBank/DDBJ databases">
        <title>Phylogenetic study on the rhizospheric bacterium Ochrobactrum sp. A44.</title>
        <authorList>
            <person name="Krzyzanowska D.M."/>
            <person name="Ossowicki A."/>
            <person name="Rajewska M."/>
            <person name="Maciag T."/>
            <person name="Kaczynski Z."/>
            <person name="Czerwicka M."/>
            <person name="Jafra S."/>
        </authorList>
    </citation>
    <scope>NUCLEOTIDE SEQUENCE [LARGE SCALE GENOMIC DNA]</scope>
    <source>
        <strain evidence="1 2">OgA9a</strain>
    </source>
</reference>
<dbReference type="EMBL" id="NNRL01000036">
    <property type="protein sequence ID" value="OYR24891.1"/>
    <property type="molecule type" value="Genomic_DNA"/>
</dbReference>